<dbReference type="SUPFAM" id="SSF51182">
    <property type="entry name" value="RmlC-like cupins"/>
    <property type="match status" value="1"/>
</dbReference>
<evidence type="ECO:0000313" key="3">
    <source>
        <dbReference type="Proteomes" id="UP000278792"/>
    </source>
</evidence>
<dbReference type="InterPro" id="IPR011051">
    <property type="entry name" value="RmlC_Cupin_sf"/>
</dbReference>
<accession>A0A3N3E4S3</accession>
<evidence type="ECO:0000313" key="2">
    <source>
        <dbReference type="EMBL" id="ROV61745.1"/>
    </source>
</evidence>
<dbReference type="AlphaFoldDB" id="A0A3N3E4S3"/>
<dbReference type="InterPro" id="IPR014710">
    <property type="entry name" value="RmlC-like_jellyroll"/>
</dbReference>
<dbReference type="CDD" id="cd06981">
    <property type="entry name" value="cupin_reut_a1446"/>
    <property type="match status" value="1"/>
</dbReference>
<dbReference type="InterPro" id="IPR013096">
    <property type="entry name" value="Cupin_2"/>
</dbReference>
<reference evidence="2 3" key="1">
    <citation type="submission" date="2018-11" db="EMBL/GenBank/DDBJ databases">
        <title>Vibrio ponticus strain CAIM 1751 pathogenic for the snapper Lutjanus guttatus.</title>
        <authorList>
            <person name="Soto-Rodriguez S."/>
            <person name="Lozano-Olvera R."/>
            <person name="Gomez-Gil B."/>
        </authorList>
    </citation>
    <scope>NUCLEOTIDE SEQUENCE [LARGE SCALE GENOMIC DNA]</scope>
    <source>
        <strain evidence="2 3">CAIM 1751</strain>
    </source>
</reference>
<name>A0A3N3E4S3_9VIBR</name>
<dbReference type="RefSeq" id="WP_123780754.1">
    <property type="nucleotide sequence ID" value="NZ_RKIK01000006.1"/>
</dbReference>
<protein>
    <submittedName>
        <fullName evidence="2">Cupin domain-containing protein</fullName>
    </submittedName>
</protein>
<evidence type="ECO:0000259" key="1">
    <source>
        <dbReference type="Pfam" id="PF07883"/>
    </source>
</evidence>
<dbReference type="Pfam" id="PF07883">
    <property type="entry name" value="Cupin_2"/>
    <property type="match status" value="1"/>
</dbReference>
<dbReference type="Gene3D" id="2.60.120.10">
    <property type="entry name" value="Jelly Rolls"/>
    <property type="match status" value="1"/>
</dbReference>
<gene>
    <name evidence="2" type="ORF">EGH82_04085</name>
</gene>
<proteinExistence type="predicted"/>
<dbReference type="EMBL" id="RKIK01000006">
    <property type="protein sequence ID" value="ROV61745.1"/>
    <property type="molecule type" value="Genomic_DNA"/>
</dbReference>
<comment type="caution">
    <text evidence="2">The sequence shown here is derived from an EMBL/GenBank/DDBJ whole genome shotgun (WGS) entry which is preliminary data.</text>
</comment>
<organism evidence="2 3">
    <name type="scientific">Vibrio ponticus</name>
    <dbReference type="NCBI Taxonomy" id="265668"/>
    <lineage>
        <taxon>Bacteria</taxon>
        <taxon>Pseudomonadati</taxon>
        <taxon>Pseudomonadota</taxon>
        <taxon>Gammaproteobacteria</taxon>
        <taxon>Vibrionales</taxon>
        <taxon>Vibrionaceae</taxon>
        <taxon>Vibrio</taxon>
    </lineage>
</organism>
<feature type="domain" description="Cupin type-2" evidence="1">
    <location>
        <begin position="45"/>
        <end position="102"/>
    </location>
</feature>
<dbReference type="Proteomes" id="UP000278792">
    <property type="component" value="Unassembled WGS sequence"/>
</dbReference>
<sequence length="104" mass="12158">MNNLFSLIPPFLDHEQFSDIVKTEQVRIERIVSYGQSSPEQGWYDQKENEWVMVLTGFGIVEYDNGETFELKQGDYLTIPAQQKHRVKATSEKEPTVWLAVFYP</sequence>